<dbReference type="CDD" id="cd08616">
    <property type="entry name" value="PI-PLCXD1c"/>
    <property type="match status" value="1"/>
</dbReference>
<proteinExistence type="predicted"/>
<reference evidence="2" key="1">
    <citation type="submission" date="2021-01" db="UniProtKB">
        <authorList>
            <consortium name="EnsemblMetazoa"/>
        </authorList>
    </citation>
    <scope>IDENTIFICATION</scope>
</reference>
<dbReference type="InterPro" id="IPR042158">
    <property type="entry name" value="PLCXD1/2/3"/>
</dbReference>
<organism evidence="2 3">
    <name type="scientific">Clytia hemisphaerica</name>
    <dbReference type="NCBI Taxonomy" id="252671"/>
    <lineage>
        <taxon>Eukaryota</taxon>
        <taxon>Metazoa</taxon>
        <taxon>Cnidaria</taxon>
        <taxon>Hydrozoa</taxon>
        <taxon>Hydroidolina</taxon>
        <taxon>Leptothecata</taxon>
        <taxon>Obeliida</taxon>
        <taxon>Clytiidae</taxon>
        <taxon>Clytia</taxon>
    </lineage>
</organism>
<evidence type="ECO:0000313" key="3">
    <source>
        <dbReference type="Proteomes" id="UP000594262"/>
    </source>
</evidence>
<dbReference type="InterPro" id="IPR017946">
    <property type="entry name" value="PLC-like_Pdiesterase_TIM-brl"/>
</dbReference>
<name>A0A7M5V8A0_9CNID</name>
<dbReference type="Proteomes" id="UP000594262">
    <property type="component" value="Unplaced"/>
</dbReference>
<evidence type="ECO:0000313" key="2">
    <source>
        <dbReference type="EnsemblMetazoa" id="CLYHEMP005228.1"/>
    </source>
</evidence>
<dbReference type="InterPro" id="IPR051057">
    <property type="entry name" value="PI-PLC_domain"/>
</dbReference>
<accession>A0A7M5V8A0</accession>
<dbReference type="GO" id="GO:0006629">
    <property type="term" value="P:lipid metabolic process"/>
    <property type="evidence" value="ECO:0007669"/>
    <property type="project" value="InterPro"/>
</dbReference>
<dbReference type="OrthoDB" id="1046782at2759"/>
<dbReference type="Gene3D" id="3.20.20.190">
    <property type="entry name" value="Phosphatidylinositol (PI) phosphodiesterase"/>
    <property type="match status" value="1"/>
</dbReference>
<dbReference type="EnsemblMetazoa" id="CLYHEMT005228.1">
    <property type="protein sequence ID" value="CLYHEMP005228.1"/>
    <property type="gene ID" value="CLYHEMG005228"/>
</dbReference>
<sequence>MASDEDSLVLCDSLVVEEVKGDSMITGDENVDSLPAPGEESLLYNGQKGYYLTEPENMTRKSFVISGEQNVDSLISPKEETGGDSFGNSRWMSNLPSHLTKISLNRLAIPGSHNSGAYSLNPTTPMSPDKSKLIKTFGNCNKQFVINWSLCQSMTITEQLNHGVRYFDMRPGFIDYEDDFFFVHGVHGVLIRDLLHQMRQFLDFNPREVILVDFNHFHSFDEIRHKRLVEMIHKVFDSLLVPRDIFDDVTFTLSDLWRMDKRVILSYKHEETCSKHNAFWFSRECVNSPWFNTNNISTLKHRLNELHRNPDKKKFNVYQAILTARKSTIALRPTSTLRQSLVRQCNNGINEWLDGIFAQCKQGFNIVMCDFVCEDGCVEKILRLNKLIGKQIN</sequence>
<dbReference type="InterPro" id="IPR000909">
    <property type="entry name" value="PLipase_C_PInositol-sp_X_dom"/>
</dbReference>
<dbReference type="AlphaFoldDB" id="A0A7M5V8A0"/>
<evidence type="ECO:0000259" key="1">
    <source>
        <dbReference type="SMART" id="SM00148"/>
    </source>
</evidence>
<keyword evidence="3" id="KW-1185">Reference proteome</keyword>
<feature type="domain" description="Phosphatidylinositol-specific phospholipase C X" evidence="1">
    <location>
        <begin position="98"/>
        <end position="268"/>
    </location>
</feature>
<dbReference type="Pfam" id="PF00388">
    <property type="entry name" value="PI-PLC-X"/>
    <property type="match status" value="1"/>
</dbReference>
<dbReference type="SMART" id="SM00148">
    <property type="entry name" value="PLCXc"/>
    <property type="match status" value="1"/>
</dbReference>
<protein>
    <recommendedName>
        <fullName evidence="1">Phosphatidylinositol-specific phospholipase C X domain-containing protein</fullName>
    </recommendedName>
</protein>
<dbReference type="GO" id="GO:0008081">
    <property type="term" value="F:phosphoric diester hydrolase activity"/>
    <property type="evidence" value="ECO:0007669"/>
    <property type="project" value="InterPro"/>
</dbReference>
<dbReference type="SUPFAM" id="SSF51695">
    <property type="entry name" value="PLC-like phosphodiesterases"/>
    <property type="match status" value="1"/>
</dbReference>
<dbReference type="PANTHER" id="PTHR13593:SF113">
    <property type="entry name" value="SI:DKEY-266F7.9"/>
    <property type="match status" value="1"/>
</dbReference>
<dbReference type="PANTHER" id="PTHR13593">
    <property type="match status" value="1"/>
</dbReference>